<dbReference type="InterPro" id="IPR032352">
    <property type="entry name" value="GIT1/2_CC"/>
</dbReference>
<dbReference type="GO" id="GO:0098793">
    <property type="term" value="C:presynapse"/>
    <property type="evidence" value="ECO:0007669"/>
    <property type="project" value="GOC"/>
</dbReference>
<feature type="domain" description="Arf-GAP" evidence="11">
    <location>
        <begin position="1"/>
        <end position="124"/>
    </location>
</feature>
<dbReference type="InterPro" id="IPR002110">
    <property type="entry name" value="Ankyrin_rpt"/>
</dbReference>
<dbReference type="PROSITE" id="PS50115">
    <property type="entry name" value="ARFGAP"/>
    <property type="match status" value="1"/>
</dbReference>
<reference evidence="12" key="2">
    <citation type="submission" date="2025-08" db="UniProtKB">
        <authorList>
            <consortium name="Ensembl"/>
        </authorList>
    </citation>
    <scope>IDENTIFICATION</scope>
</reference>
<dbReference type="InterPro" id="IPR001164">
    <property type="entry name" value="ArfGAP_dom"/>
</dbReference>
<dbReference type="InterPro" id="IPR022018">
    <property type="entry name" value="GIT1_C"/>
</dbReference>
<proteinExistence type="predicted"/>
<dbReference type="Pfam" id="PF16559">
    <property type="entry name" value="GIT_CC"/>
    <property type="match status" value="1"/>
</dbReference>
<dbReference type="Pfam" id="PF01412">
    <property type="entry name" value="ArfGap"/>
    <property type="match status" value="1"/>
</dbReference>
<dbReference type="STRING" id="69293.ENSGACP00000022340"/>
<dbReference type="PANTHER" id="PTHR46097">
    <property type="entry name" value="G PROTEIN-COUPLED RECEPTOR KINASE INTERACTING ARFGAP"/>
    <property type="match status" value="1"/>
</dbReference>
<evidence type="ECO:0000256" key="4">
    <source>
        <dbReference type="ARBA" id="ARBA00022771"/>
    </source>
</evidence>
<sequence>MSKRVRSREVCADCSAPEPRWASVNRGVLICDECCSIHRGLGRHSSQVRHLRHSPWPPCQLQMVQTLYGNGANSIWEHSLLDPSSSMGGRRKANPQDRVHPNKTEFIKAKYQMLVYVHRMPCREDDSVTANDLSKQLHSSVRTGNLETCLRLLSLGAQANFFHPEKGNTPLHIAAKAGQMLQAELLAVYGADPGALDSSGKTPIDYARQAGHQDLAERLVEIQYELTDRLTFYLCGRRPDHRNGQHFIIPQMADSSLDLSEFAKAAKKKLQSLSNHQFEELAMDVYDEVDRRETDAVWLVTQNHSTLVTDTTVVPFLPVNPEYSSTRNQGRQKLARFSAHEFATLVIDILTDAKRRQWGNSCDSPKDSRHNSESQDNDQPDYDSVASDEDPVQEATCGDSCNDRRTKSSDLSDGPITVQEFLEVKSALNASEAKIQQLLKVNCHLSDELRSMQSKLNSLQSENTTLRWQPPGGQQPLQGPSGRQPPPRGGRAMSMYETGSSPRPYPNRVEAASRRDDGVVLQPIPINVSTAVCTYFSLFIYSSPLPASEAVEPGEEGEEDATLPCTEDVICKTEQITKNIQELLRVAFDWYYYHKVSNRPSSETVRGSLCLLTSSAGRLHGECQKAAEHDPRASDIQLVTQQVIQCAYDIAKAAKQLVTVTTKENNN</sequence>
<dbReference type="Gene3D" id="1.20.5.170">
    <property type="match status" value="1"/>
</dbReference>
<dbReference type="GO" id="GO:0007420">
    <property type="term" value="P:brain development"/>
    <property type="evidence" value="ECO:0007669"/>
    <property type="project" value="InterPro"/>
</dbReference>
<dbReference type="GO" id="GO:0032012">
    <property type="term" value="P:regulation of ARF protein signal transduction"/>
    <property type="evidence" value="ECO:0007669"/>
    <property type="project" value="InterPro"/>
</dbReference>
<dbReference type="PRINTS" id="PR00405">
    <property type="entry name" value="REVINTRACTNG"/>
</dbReference>
<keyword evidence="7" id="KW-0175">Coiled coil</keyword>
<feature type="compositionally biased region" description="Basic and acidic residues" evidence="10">
    <location>
        <begin position="364"/>
        <end position="373"/>
    </location>
</feature>
<keyword evidence="13" id="KW-1185">Reference proteome</keyword>
<keyword evidence="6 8" id="KW-0040">ANK repeat</keyword>
<feature type="repeat" description="ANK" evidence="8">
    <location>
        <begin position="166"/>
        <end position="198"/>
    </location>
</feature>
<dbReference type="Ensembl" id="ENSGACT00000022382.2">
    <property type="protein sequence ID" value="ENSGACP00000022340.2"/>
    <property type="gene ID" value="ENSGACG00000016912.2"/>
</dbReference>
<dbReference type="SUPFAM" id="SSF48403">
    <property type="entry name" value="Ankyrin repeat"/>
    <property type="match status" value="1"/>
</dbReference>
<reference evidence="12" key="3">
    <citation type="submission" date="2025-09" db="UniProtKB">
        <authorList>
            <consortium name="Ensembl"/>
        </authorList>
    </citation>
    <scope>IDENTIFICATION</scope>
</reference>
<evidence type="ECO:0000256" key="3">
    <source>
        <dbReference type="ARBA" id="ARBA00022737"/>
    </source>
</evidence>
<dbReference type="InterPro" id="IPR036770">
    <property type="entry name" value="Ankyrin_rpt-contain_sf"/>
</dbReference>
<dbReference type="GO" id="GO:0008270">
    <property type="term" value="F:zinc ion binding"/>
    <property type="evidence" value="ECO:0007669"/>
    <property type="project" value="UniProtKB-KW"/>
</dbReference>
<dbReference type="Gene3D" id="1.20.120.330">
    <property type="entry name" value="Nucleotidyltransferases domain 2"/>
    <property type="match status" value="2"/>
</dbReference>
<evidence type="ECO:0000256" key="9">
    <source>
        <dbReference type="PROSITE-ProRule" id="PRU00288"/>
    </source>
</evidence>
<dbReference type="GO" id="GO:0031267">
    <property type="term" value="F:small GTPase binding"/>
    <property type="evidence" value="ECO:0007669"/>
    <property type="project" value="TreeGrafter"/>
</dbReference>
<feature type="region of interest" description="Disordered" evidence="10">
    <location>
        <begin position="358"/>
        <end position="413"/>
    </location>
</feature>
<dbReference type="GO" id="GO:0008277">
    <property type="term" value="P:regulation of G protein-coupled receptor signaling pathway"/>
    <property type="evidence" value="ECO:0007669"/>
    <property type="project" value="TreeGrafter"/>
</dbReference>
<dbReference type="Pfam" id="PF08518">
    <property type="entry name" value="GIT_SHD"/>
    <property type="match status" value="2"/>
</dbReference>
<dbReference type="Pfam" id="PF12205">
    <property type="entry name" value="GIT1_C"/>
    <property type="match status" value="1"/>
</dbReference>
<dbReference type="Bgee" id="ENSGACG00000016912">
    <property type="expression patterns" value="Expressed in telencephalon and 12 other cell types or tissues"/>
</dbReference>
<dbReference type="PROSITE" id="PS50088">
    <property type="entry name" value="ANK_REPEAT"/>
    <property type="match status" value="1"/>
</dbReference>
<dbReference type="SMART" id="SM00555">
    <property type="entry name" value="GIT"/>
    <property type="match status" value="2"/>
</dbReference>
<evidence type="ECO:0000256" key="1">
    <source>
        <dbReference type="ARBA" id="ARBA00022468"/>
    </source>
</evidence>
<accession>G3PXK1</accession>
<dbReference type="OMA" id="ICSECCY"/>
<dbReference type="SUPFAM" id="SSF57863">
    <property type="entry name" value="ArfGap/RecO-like zinc finger"/>
    <property type="match status" value="1"/>
</dbReference>
<evidence type="ECO:0000259" key="11">
    <source>
        <dbReference type="PROSITE" id="PS50115"/>
    </source>
</evidence>
<dbReference type="Pfam" id="PF12796">
    <property type="entry name" value="Ank_2"/>
    <property type="match status" value="1"/>
</dbReference>
<evidence type="ECO:0000313" key="12">
    <source>
        <dbReference type="Ensembl" id="ENSGACP00000022340.2"/>
    </source>
</evidence>
<dbReference type="SMART" id="SM00248">
    <property type="entry name" value="ANK"/>
    <property type="match status" value="3"/>
</dbReference>
<dbReference type="PANTHER" id="PTHR46097:SF2">
    <property type="entry name" value="G PROTEIN-COUPLED RECEPTOR KINASE INTERACTING ARFGAP 2 ISOFORM X1"/>
    <property type="match status" value="1"/>
</dbReference>
<feature type="compositionally biased region" description="Basic and acidic residues" evidence="10">
    <location>
        <begin position="401"/>
        <end position="410"/>
    </location>
</feature>
<keyword evidence="2" id="KW-0479">Metal-binding</keyword>
<dbReference type="GO" id="GO:0036465">
    <property type="term" value="P:synaptic vesicle recycling"/>
    <property type="evidence" value="ECO:0007669"/>
    <property type="project" value="TreeGrafter"/>
</dbReference>
<evidence type="ECO:0000256" key="6">
    <source>
        <dbReference type="ARBA" id="ARBA00023043"/>
    </source>
</evidence>
<dbReference type="Proteomes" id="UP000007635">
    <property type="component" value="Chromosome XIV"/>
</dbReference>
<evidence type="ECO:0000313" key="13">
    <source>
        <dbReference type="Proteomes" id="UP000007635"/>
    </source>
</evidence>
<keyword evidence="3" id="KW-0677">Repeat</keyword>
<dbReference type="GeneTree" id="ENSGT00940000156383"/>
<protein>
    <submittedName>
        <fullName evidence="12">GIT ArfGAP 2</fullName>
    </submittedName>
</protein>
<evidence type="ECO:0000256" key="2">
    <source>
        <dbReference type="ARBA" id="ARBA00022723"/>
    </source>
</evidence>
<evidence type="ECO:0000256" key="5">
    <source>
        <dbReference type="ARBA" id="ARBA00022833"/>
    </source>
</evidence>
<dbReference type="InterPro" id="IPR037278">
    <property type="entry name" value="ARFGAP/RecO"/>
</dbReference>
<dbReference type="eggNOG" id="KOG0818">
    <property type="taxonomic scope" value="Eukaryota"/>
</dbReference>
<feature type="compositionally biased region" description="Acidic residues" evidence="10">
    <location>
        <begin position="375"/>
        <end position="392"/>
    </location>
</feature>
<name>G3PXK1_GASAC</name>
<dbReference type="AlphaFoldDB" id="G3PXK1"/>
<dbReference type="Gene3D" id="1.10.220.150">
    <property type="entry name" value="Arf GTPase activating protein"/>
    <property type="match status" value="1"/>
</dbReference>
<feature type="compositionally biased region" description="Low complexity" evidence="10">
    <location>
        <begin position="469"/>
        <end position="482"/>
    </location>
</feature>
<evidence type="ECO:0000256" key="10">
    <source>
        <dbReference type="SAM" id="MobiDB-lite"/>
    </source>
</evidence>
<dbReference type="FunFam" id="1.10.220.150:FF:000003">
    <property type="entry name" value="ARF GTPase-activating protein GIT2 isoform 1"/>
    <property type="match status" value="1"/>
</dbReference>
<dbReference type="Gene3D" id="1.25.40.20">
    <property type="entry name" value="Ankyrin repeat-containing domain"/>
    <property type="match status" value="1"/>
</dbReference>
<dbReference type="PROSITE" id="PS50297">
    <property type="entry name" value="ANK_REP_REGION"/>
    <property type="match status" value="1"/>
</dbReference>
<dbReference type="InterPro" id="IPR038508">
    <property type="entry name" value="ArfGAP_dom_sf"/>
</dbReference>
<reference evidence="12 13" key="1">
    <citation type="journal article" date="2021" name="G3 (Bethesda)">
        <title>Improved contiguity of the threespine stickleback genome using long-read sequencing.</title>
        <authorList>
            <person name="Nath S."/>
            <person name="Shaw D.E."/>
            <person name="White M.A."/>
        </authorList>
    </citation>
    <scope>NUCLEOTIDE SEQUENCE [LARGE SCALE GENOMIC DNA]</scope>
    <source>
        <strain evidence="12 13">Lake Benthic</strain>
    </source>
</reference>
<dbReference type="InParanoid" id="G3PXK1"/>
<keyword evidence="1" id="KW-0343">GTPase activation</keyword>
<evidence type="ECO:0000256" key="7">
    <source>
        <dbReference type="ARBA" id="ARBA00023054"/>
    </source>
</evidence>
<dbReference type="FunFam" id="1.25.40.20:FF:000013">
    <property type="entry name" value="ARF GTPase-activating protein GIT1 isoform 1"/>
    <property type="match status" value="1"/>
</dbReference>
<keyword evidence="5" id="KW-0862">Zinc</keyword>
<evidence type="ECO:0000256" key="8">
    <source>
        <dbReference type="PROSITE-ProRule" id="PRU00023"/>
    </source>
</evidence>
<feature type="region of interest" description="Disordered" evidence="10">
    <location>
        <begin position="464"/>
        <end position="509"/>
    </location>
</feature>
<dbReference type="InterPro" id="IPR047161">
    <property type="entry name" value="GIT-like"/>
</dbReference>
<dbReference type="InterPro" id="IPR013724">
    <property type="entry name" value="GIT_SHD"/>
</dbReference>
<keyword evidence="4 9" id="KW-0863">Zinc-finger</keyword>
<dbReference type="GO" id="GO:0005096">
    <property type="term" value="F:GTPase activator activity"/>
    <property type="evidence" value="ECO:0007669"/>
    <property type="project" value="UniProtKB-KW"/>
</dbReference>
<organism evidence="12 13">
    <name type="scientific">Gasterosteus aculeatus aculeatus</name>
    <name type="common">three-spined stickleback</name>
    <dbReference type="NCBI Taxonomy" id="481459"/>
    <lineage>
        <taxon>Eukaryota</taxon>
        <taxon>Metazoa</taxon>
        <taxon>Chordata</taxon>
        <taxon>Craniata</taxon>
        <taxon>Vertebrata</taxon>
        <taxon>Euteleostomi</taxon>
        <taxon>Actinopterygii</taxon>
        <taxon>Neopterygii</taxon>
        <taxon>Teleostei</taxon>
        <taxon>Neoteleostei</taxon>
        <taxon>Acanthomorphata</taxon>
        <taxon>Eupercaria</taxon>
        <taxon>Perciformes</taxon>
        <taxon>Cottioidei</taxon>
        <taxon>Gasterosteales</taxon>
        <taxon>Gasterosteidae</taxon>
        <taxon>Gasterosteus</taxon>
    </lineage>
</organism>
<dbReference type="SMART" id="SM00105">
    <property type="entry name" value="ArfGap"/>
    <property type="match status" value="1"/>
</dbReference>